<protein>
    <submittedName>
        <fullName evidence="1">Uncharacterized protein</fullName>
    </submittedName>
</protein>
<evidence type="ECO:0000313" key="1">
    <source>
        <dbReference type="EMBL" id="KYF54847.1"/>
    </source>
</evidence>
<name>A0A150PGN4_SORCE</name>
<reference evidence="1 2" key="1">
    <citation type="submission" date="2014-02" db="EMBL/GenBank/DDBJ databases">
        <title>The small core and large imbalanced accessory genome model reveals a collaborative survival strategy of Sorangium cellulosum strains in nature.</title>
        <authorList>
            <person name="Han K."/>
            <person name="Peng R."/>
            <person name="Blom J."/>
            <person name="Li Y.-Z."/>
        </authorList>
    </citation>
    <scope>NUCLEOTIDE SEQUENCE [LARGE SCALE GENOMIC DNA]</scope>
    <source>
        <strain evidence="1 2">So0157-25</strain>
    </source>
</reference>
<dbReference type="Proteomes" id="UP000075420">
    <property type="component" value="Unassembled WGS sequence"/>
</dbReference>
<comment type="caution">
    <text evidence="1">The sequence shown here is derived from an EMBL/GenBank/DDBJ whole genome shotgun (WGS) entry which is preliminary data.</text>
</comment>
<proteinExistence type="predicted"/>
<accession>A0A150PGN4</accession>
<gene>
    <name evidence="1" type="ORF">BE08_36585</name>
</gene>
<dbReference type="AlphaFoldDB" id="A0A150PGN4"/>
<evidence type="ECO:0000313" key="2">
    <source>
        <dbReference type="Proteomes" id="UP000075420"/>
    </source>
</evidence>
<dbReference type="EMBL" id="JELY01001709">
    <property type="protein sequence ID" value="KYF54847.1"/>
    <property type="molecule type" value="Genomic_DNA"/>
</dbReference>
<sequence length="622" mass="69798">MNHGPNDLDERPRLVNSVLRLLGPAGQRLVKYLAQTVGVGIESLSAEQFKRMLAFLVWLAQQEDEDIPDPEEHGGHLELLWRIQQWKAMFIGPTRLPPNFSIGCHVVELEGWMTTDDPSFFKSSFKRRRGVMRAKPTGNLSRNDFILRELCDSDPRVKNTVVWGSLFQGLAEDFLSPVKSDRMKAQQLVRAKDASYSWTQSLVYSYFALSNRGACMRLVRSAAGADFLISLMRGGSYLGDQLEMLSTFCGDGDFPPHVKVPKPSGKLLDAYLEIDKKAMEAYEKFVETWRDQLDPLQQEATPPPLTTERLDVLKQEARDKEHLTQAKKLVHTCMLIHAIEEHLLKELRANGNKVVNVAIAETLVGGGSTNLLLMGIGYLVNTYPENIRVRILLHRHTLHQLEPRCLDEEIDVEFGLFRSDMDPIVLDMSDTTHKINLTHFCKEAAEAWGNDIYLPLKRKLPLVNIKSRNRGPRWKPQLSISIATGGYILGEDIDFFMTDGAQHPIILFNGALSGDRFLSIDPGSISSKMLLQLIVAGYFDRYLPGLEIVNKVPRTELKHSVRTLRAPSVPLRIAPSSPSPGGSGPSTGSGSARIYRCLQCRKFASLTPGRCWKCRAVLQEGT</sequence>
<organism evidence="1 2">
    <name type="scientific">Sorangium cellulosum</name>
    <name type="common">Polyangium cellulosum</name>
    <dbReference type="NCBI Taxonomy" id="56"/>
    <lineage>
        <taxon>Bacteria</taxon>
        <taxon>Pseudomonadati</taxon>
        <taxon>Myxococcota</taxon>
        <taxon>Polyangia</taxon>
        <taxon>Polyangiales</taxon>
        <taxon>Polyangiaceae</taxon>
        <taxon>Sorangium</taxon>
    </lineage>
</organism>